<dbReference type="AlphaFoldDB" id="A0AAD5V483"/>
<keyword evidence="2" id="KW-0812">Transmembrane</keyword>
<protein>
    <recommendedName>
        <fullName evidence="5">Transmembrane protein</fullName>
    </recommendedName>
</protein>
<feature type="transmembrane region" description="Helical" evidence="2">
    <location>
        <begin position="24"/>
        <end position="42"/>
    </location>
</feature>
<keyword evidence="2" id="KW-0472">Membrane</keyword>
<dbReference type="EMBL" id="JANAWD010000137">
    <property type="protein sequence ID" value="KAJ3485924.1"/>
    <property type="molecule type" value="Genomic_DNA"/>
</dbReference>
<name>A0AAD5V483_9APHY</name>
<proteinExistence type="predicted"/>
<evidence type="ECO:0000313" key="4">
    <source>
        <dbReference type="Proteomes" id="UP001212997"/>
    </source>
</evidence>
<organism evidence="3 4">
    <name type="scientific">Meripilus lineatus</name>
    <dbReference type="NCBI Taxonomy" id="2056292"/>
    <lineage>
        <taxon>Eukaryota</taxon>
        <taxon>Fungi</taxon>
        <taxon>Dikarya</taxon>
        <taxon>Basidiomycota</taxon>
        <taxon>Agaricomycotina</taxon>
        <taxon>Agaricomycetes</taxon>
        <taxon>Polyporales</taxon>
        <taxon>Meripilaceae</taxon>
        <taxon>Meripilus</taxon>
    </lineage>
</organism>
<feature type="compositionally biased region" description="Basic and acidic residues" evidence="1">
    <location>
        <begin position="584"/>
        <end position="594"/>
    </location>
</feature>
<dbReference type="Proteomes" id="UP001212997">
    <property type="component" value="Unassembled WGS sequence"/>
</dbReference>
<feature type="region of interest" description="Disordered" evidence="1">
    <location>
        <begin position="559"/>
        <end position="604"/>
    </location>
</feature>
<comment type="caution">
    <text evidence="3">The sequence shown here is derived from an EMBL/GenBank/DDBJ whole genome shotgun (WGS) entry which is preliminary data.</text>
</comment>
<feature type="transmembrane region" description="Helical" evidence="2">
    <location>
        <begin position="62"/>
        <end position="83"/>
    </location>
</feature>
<evidence type="ECO:0008006" key="5">
    <source>
        <dbReference type="Google" id="ProtNLM"/>
    </source>
</evidence>
<sequence>MSGGTNSTPPHYTRNFGLRGGRTLILALTPILFDIGVLFVTFHKFKFGAQFTGQNWPVHDASVIQIISIVATLLRAVVAYVGAVTISQIWAHSVVDAGERRGTLAELQCLGLFQSTSTTIVTFHHLLRGRLRLVWLLALICSIHVLLYPTAFITLGTPTITTVTDHLTTYQYTDLPFMTNPGYGDRCNGESAVSPCIGNLMAGSAMLDVGTFDPNLKPIPLVTAPDNPLWMALRTGYSTFTTIQVWMNLGPLNNFDMTSGAILLAQNFGTLERLLQDGGMTPAPSRSIFDAAAFSIDVNTTVPFIISRCDLAEQNGPASSNFTIAGSVYSVPTPVPLVNNSSVIAQVTIDGMALLISFKPDGTNSNIHCAINLGLRPGRLSISSTTSIVSAPLENPWDWGDLSKVITKGNLHPIADFASVWLRGMGWGSSAVHNSVSEILTSSQLSVGTGSALNRNVTNKRFAEYYTLAILSGGINIAFPPERLNPSLSAGNTATRSFQETKTQFYLGLITPARIFWILTIIFNILFMFACIVIRLHKPRWLPNWCDPLTLLCTTLRSHTSNEGDDDKTRLAGGSSGNTGSDVNGRKGELDDNNRSPPATLRDLCPHIRPIEPEKLSKKETKKLWTNGISLESSGGSVDQHATFVSCQPQTEVRTGSAT</sequence>
<keyword evidence="2" id="KW-1133">Transmembrane helix</keyword>
<evidence type="ECO:0000256" key="1">
    <source>
        <dbReference type="SAM" id="MobiDB-lite"/>
    </source>
</evidence>
<accession>A0AAD5V483</accession>
<evidence type="ECO:0000256" key="2">
    <source>
        <dbReference type="SAM" id="Phobius"/>
    </source>
</evidence>
<feature type="transmembrane region" description="Helical" evidence="2">
    <location>
        <begin position="515"/>
        <end position="534"/>
    </location>
</feature>
<keyword evidence="4" id="KW-1185">Reference proteome</keyword>
<gene>
    <name evidence="3" type="ORF">NLI96_g4600</name>
</gene>
<evidence type="ECO:0000313" key="3">
    <source>
        <dbReference type="EMBL" id="KAJ3485924.1"/>
    </source>
</evidence>
<reference evidence="3" key="1">
    <citation type="submission" date="2022-07" db="EMBL/GenBank/DDBJ databases">
        <title>Genome Sequence of Physisporinus lineatus.</title>
        <authorList>
            <person name="Buettner E."/>
        </authorList>
    </citation>
    <scope>NUCLEOTIDE SEQUENCE</scope>
    <source>
        <strain evidence="3">VT162</strain>
    </source>
</reference>
<feature type="transmembrane region" description="Helical" evidence="2">
    <location>
        <begin position="133"/>
        <end position="155"/>
    </location>
</feature>